<proteinExistence type="predicted"/>
<dbReference type="Proteomes" id="UP000622533">
    <property type="component" value="Unassembled WGS sequence"/>
</dbReference>
<dbReference type="EMBL" id="JADEXS010000182">
    <property type="protein sequence ID" value="MBE9023675.1"/>
    <property type="molecule type" value="Genomic_DNA"/>
</dbReference>
<dbReference type="PANTHER" id="PTHR10098">
    <property type="entry name" value="RAPSYN-RELATED"/>
    <property type="match status" value="1"/>
</dbReference>
<feature type="repeat" description="TPR" evidence="1">
    <location>
        <begin position="369"/>
        <end position="402"/>
    </location>
</feature>
<keyword evidence="1" id="KW-0802">TPR repeat</keyword>
<dbReference type="PANTHER" id="PTHR10098:SF112">
    <property type="entry name" value="SLR0380 PROTEIN"/>
    <property type="match status" value="1"/>
</dbReference>
<evidence type="ECO:0000313" key="4">
    <source>
        <dbReference type="EMBL" id="MBE9023675.1"/>
    </source>
</evidence>
<dbReference type="Pfam" id="PF12770">
    <property type="entry name" value="CHAT"/>
    <property type="match status" value="1"/>
</dbReference>
<dbReference type="Pfam" id="PF13424">
    <property type="entry name" value="TPR_12"/>
    <property type="match status" value="2"/>
</dbReference>
<keyword evidence="2" id="KW-0732">Signal</keyword>
<dbReference type="RefSeq" id="WP_193917481.1">
    <property type="nucleotide sequence ID" value="NZ_JADEXS020000001.1"/>
</dbReference>
<gene>
    <name evidence="4" type="ORF">IQ276_14920</name>
</gene>
<keyword evidence="5" id="KW-1185">Reference proteome</keyword>
<reference evidence="4" key="1">
    <citation type="submission" date="2020-10" db="EMBL/GenBank/DDBJ databases">
        <authorList>
            <person name="Castelo-Branco R."/>
            <person name="Eusebio N."/>
            <person name="Adriana R."/>
            <person name="Vieira A."/>
            <person name="Brugerolle De Fraissinette N."/>
            <person name="Rezende De Castro R."/>
            <person name="Schneider M.P."/>
            <person name="Vasconcelos V."/>
            <person name="Leao P.N."/>
        </authorList>
    </citation>
    <scope>NUCLEOTIDE SEQUENCE</scope>
    <source>
        <strain evidence="4">LEGE 12446</strain>
    </source>
</reference>
<comment type="caution">
    <text evidence="4">The sequence shown here is derived from an EMBL/GenBank/DDBJ whole genome shotgun (WGS) entry which is preliminary data.</text>
</comment>
<feature type="signal peptide" evidence="2">
    <location>
        <begin position="1"/>
        <end position="25"/>
    </location>
</feature>
<dbReference type="AlphaFoldDB" id="A0A8J6ZLK1"/>
<protein>
    <submittedName>
        <fullName evidence="4">CHAT domain-containing protein</fullName>
    </submittedName>
</protein>
<name>A0A8J6ZLK1_DESMC</name>
<organism evidence="4 5">
    <name type="scientific">Desmonostoc muscorum LEGE 12446</name>
    <dbReference type="NCBI Taxonomy" id="1828758"/>
    <lineage>
        <taxon>Bacteria</taxon>
        <taxon>Bacillati</taxon>
        <taxon>Cyanobacteriota</taxon>
        <taxon>Cyanophyceae</taxon>
        <taxon>Nostocales</taxon>
        <taxon>Nostocaceae</taxon>
        <taxon>Desmonostoc</taxon>
    </lineage>
</organism>
<evidence type="ECO:0000313" key="5">
    <source>
        <dbReference type="Proteomes" id="UP000622533"/>
    </source>
</evidence>
<dbReference type="PROSITE" id="PS50005">
    <property type="entry name" value="TPR"/>
    <property type="match status" value="1"/>
</dbReference>
<dbReference type="InterPro" id="IPR019734">
    <property type="entry name" value="TPR_rpt"/>
</dbReference>
<dbReference type="SUPFAM" id="SSF48452">
    <property type="entry name" value="TPR-like"/>
    <property type="match status" value="2"/>
</dbReference>
<dbReference type="Gene3D" id="1.25.40.10">
    <property type="entry name" value="Tetratricopeptide repeat domain"/>
    <property type="match status" value="3"/>
</dbReference>
<dbReference type="InterPro" id="IPR011990">
    <property type="entry name" value="TPR-like_helical_dom_sf"/>
</dbReference>
<feature type="chain" id="PRO_5035218223" evidence="2">
    <location>
        <begin position="26"/>
        <end position="856"/>
    </location>
</feature>
<evidence type="ECO:0000256" key="2">
    <source>
        <dbReference type="SAM" id="SignalP"/>
    </source>
</evidence>
<feature type="domain" description="CHAT" evidence="3">
    <location>
        <begin position="582"/>
        <end position="854"/>
    </location>
</feature>
<accession>A0A8J6ZLK1</accession>
<evidence type="ECO:0000259" key="3">
    <source>
        <dbReference type="Pfam" id="PF12770"/>
    </source>
</evidence>
<evidence type="ECO:0000256" key="1">
    <source>
        <dbReference type="PROSITE-ProRule" id="PRU00339"/>
    </source>
</evidence>
<dbReference type="SMART" id="SM00028">
    <property type="entry name" value="TPR"/>
    <property type="match status" value="6"/>
</dbReference>
<dbReference type="InterPro" id="IPR024983">
    <property type="entry name" value="CHAT_dom"/>
</dbReference>
<sequence length="856" mass="95788">MKLLKHFLIALLTASICIFLSPVFAINLPENPQAQNLYQAGKYAEAVNILKQAIARFQSNGDKLNEAMALSNLSLAYQQLGQWSEAETTITQSLNLLSKINTSESSQIFAQALDIQGRLQLSQGNTEAALNSWQSAAKIYQQLKDDESLTRNQINQAQAMQTLGLYLQADKTLISVAESLSKLPDSTVKATGFLSLGNIRRLVGDFEKSQKFLKEGLEVAERVQSEQIKSDILLSLGNTFRSQRNIQINLDNKENQEDTKKHTKDAIQYYQQATNQSATPTTRINAQLNLLSLFIEEKNWDKVSTLLPQIKSQLADLPVSRTSVYAKINFAQSLIKYADNKSSTLQPAAEILTQAVQQAQSLKDQRAESYALGTMGELYQKTGDFVQAEKLIQQALSIAQSINARDIAYQWLWHLGGILEKQGDGKSASAAYEQAWKILTDLRTDLVAMNQNTQFSFRENVEPVYRDFVDLLLRDTNSQESNLTRAREVIESLQIAEIDNFLRSPCSRPTTAIDKLVENDKSTAVIYPIILDQRLEVIVKLPGTEIRHYTTAIPQNEVEDTVNKLKDSLIFISQNIQITDFSGKIYDWLIRPTASELDKNQIKTLVFVLDGSLRNIPMSVLYDKEQQKYLIQKYALALATGLELVEPKPLKNVKLNALLGGVGAENPVAGTIFTPLENVKGELEEIRTQIPQSQELFNEKLTKTNLEQQVKSHPFSVVHLATHGQFSSNPEQTYIVIWNDLLKINELDNLLRTRDNTKPESIELLVLSACKTAKGDKQAALGLAGIAVKSGARSTLASLWVADDSSARQLISEFYKQLNKGVTKAEALQRAQLSLFTQEKDNPYIWAPYVLVGNWL</sequence>